<protein>
    <submittedName>
        <fullName evidence="2">Uncharacterized protein</fullName>
    </submittedName>
</protein>
<feature type="compositionally biased region" description="Polar residues" evidence="1">
    <location>
        <begin position="7"/>
        <end position="16"/>
    </location>
</feature>
<proteinExistence type="predicted"/>
<evidence type="ECO:0000313" key="2">
    <source>
        <dbReference type="EMBL" id="MFC2926444.1"/>
    </source>
</evidence>
<comment type="caution">
    <text evidence="2">The sequence shown here is derived from an EMBL/GenBank/DDBJ whole genome shotgun (WGS) entry which is preliminary data.</text>
</comment>
<dbReference type="Proteomes" id="UP001595379">
    <property type="component" value="Unassembled WGS sequence"/>
</dbReference>
<evidence type="ECO:0000256" key="1">
    <source>
        <dbReference type="SAM" id="MobiDB-lite"/>
    </source>
</evidence>
<dbReference type="RefSeq" id="WP_343164236.1">
    <property type="nucleotide sequence ID" value="NZ_JBHRSV010000019.1"/>
</dbReference>
<dbReference type="EMBL" id="JBHRSV010000019">
    <property type="protein sequence ID" value="MFC2926444.1"/>
    <property type="molecule type" value="Genomic_DNA"/>
</dbReference>
<reference evidence="3" key="1">
    <citation type="journal article" date="2019" name="Int. J. Syst. Evol. Microbiol.">
        <title>The Global Catalogue of Microorganisms (GCM) 10K type strain sequencing project: providing services to taxonomists for standard genome sequencing and annotation.</title>
        <authorList>
            <consortium name="The Broad Institute Genomics Platform"/>
            <consortium name="The Broad Institute Genome Sequencing Center for Infectious Disease"/>
            <person name="Wu L."/>
            <person name="Ma J."/>
        </authorList>
    </citation>
    <scope>NUCLEOTIDE SEQUENCE [LARGE SCALE GENOMIC DNA]</scope>
    <source>
        <strain evidence="3">KCTC 52487</strain>
    </source>
</reference>
<keyword evidence="3" id="KW-1185">Reference proteome</keyword>
<organism evidence="2 3">
    <name type="scientific">Hyphobacterium vulgare</name>
    <dbReference type="NCBI Taxonomy" id="1736751"/>
    <lineage>
        <taxon>Bacteria</taxon>
        <taxon>Pseudomonadati</taxon>
        <taxon>Pseudomonadota</taxon>
        <taxon>Alphaproteobacteria</taxon>
        <taxon>Maricaulales</taxon>
        <taxon>Maricaulaceae</taxon>
        <taxon>Hyphobacterium</taxon>
    </lineage>
</organism>
<accession>A0ABV6ZYC7</accession>
<gene>
    <name evidence="2" type="ORF">ACFOOR_10045</name>
</gene>
<sequence length="57" mass="5990">MAAATGSAGNPITNSGSRHKCAGPKYGDPFKVPDLLREMAQKGESFYSRFGKDKAAA</sequence>
<name>A0ABV6ZYC7_9PROT</name>
<feature type="region of interest" description="Disordered" evidence="1">
    <location>
        <begin position="1"/>
        <end position="27"/>
    </location>
</feature>
<evidence type="ECO:0000313" key="3">
    <source>
        <dbReference type="Proteomes" id="UP001595379"/>
    </source>
</evidence>